<evidence type="ECO:0000313" key="8">
    <source>
        <dbReference type="Proteomes" id="UP000001074"/>
    </source>
</evidence>
<keyword evidence="8" id="KW-1185">Reference proteome</keyword>
<evidence type="ECO:0000256" key="3">
    <source>
        <dbReference type="ARBA" id="ARBA00022729"/>
    </source>
</evidence>
<dbReference type="InterPro" id="IPR035940">
    <property type="entry name" value="CAP_sf"/>
</dbReference>
<name>G1NY34_MYOLU</name>
<dbReference type="SUPFAM" id="SSF55797">
    <property type="entry name" value="PR-1-like"/>
    <property type="match status" value="1"/>
</dbReference>
<gene>
    <name evidence="7" type="primary">GLIPR1L1</name>
</gene>
<proteinExistence type="inferred from homology"/>
<keyword evidence="4" id="KW-0472">Membrane</keyword>
<dbReference type="InterPro" id="IPR018244">
    <property type="entry name" value="Allrgn_V5/Tpx1_CS"/>
</dbReference>
<evidence type="ECO:0000259" key="6">
    <source>
        <dbReference type="SMART" id="SM00198"/>
    </source>
</evidence>
<protein>
    <submittedName>
        <fullName evidence="7">GLIPR1 like 1</fullName>
    </submittedName>
</protein>
<reference evidence="7" key="2">
    <citation type="submission" date="2025-08" db="UniProtKB">
        <authorList>
            <consortium name="Ensembl"/>
        </authorList>
    </citation>
    <scope>IDENTIFICATION</scope>
</reference>
<dbReference type="OMA" id="ACKFEHN"/>
<organism evidence="7 8">
    <name type="scientific">Myotis lucifugus</name>
    <name type="common">Little brown bat</name>
    <dbReference type="NCBI Taxonomy" id="59463"/>
    <lineage>
        <taxon>Eukaryota</taxon>
        <taxon>Metazoa</taxon>
        <taxon>Chordata</taxon>
        <taxon>Craniata</taxon>
        <taxon>Vertebrata</taxon>
        <taxon>Euteleostomi</taxon>
        <taxon>Mammalia</taxon>
        <taxon>Eutheria</taxon>
        <taxon>Laurasiatheria</taxon>
        <taxon>Chiroptera</taxon>
        <taxon>Yangochiroptera</taxon>
        <taxon>Vespertilionidae</taxon>
        <taxon>Myotis</taxon>
    </lineage>
</organism>
<accession>G1NY34</accession>
<dbReference type="HOGENOM" id="CLU_035730_2_0_1"/>
<reference evidence="7" key="3">
    <citation type="submission" date="2025-09" db="UniProtKB">
        <authorList>
            <consortium name="Ensembl"/>
        </authorList>
    </citation>
    <scope>IDENTIFICATION</scope>
</reference>
<dbReference type="Proteomes" id="UP000001074">
    <property type="component" value="Unassembled WGS sequence"/>
</dbReference>
<feature type="domain" description="SCP" evidence="6">
    <location>
        <begin position="32"/>
        <end position="179"/>
    </location>
</feature>
<feature type="chain" id="PRO_5003417087" evidence="5">
    <location>
        <begin position="21"/>
        <end position="242"/>
    </location>
</feature>
<dbReference type="FunCoup" id="G1NY34">
    <property type="interactions" value="29"/>
</dbReference>
<dbReference type="Ensembl" id="ENSMLUT00000002537.2">
    <property type="protein sequence ID" value="ENSMLUP00000002307.2"/>
    <property type="gene ID" value="ENSMLUG00000002538.2"/>
</dbReference>
<dbReference type="PRINTS" id="PR00838">
    <property type="entry name" value="V5ALLERGEN"/>
</dbReference>
<dbReference type="FunFam" id="3.40.33.10:FF:000008">
    <property type="entry name" value="GLI pathogenesis-related 1 (Glioma)"/>
    <property type="match status" value="1"/>
</dbReference>
<evidence type="ECO:0000256" key="5">
    <source>
        <dbReference type="SAM" id="SignalP"/>
    </source>
</evidence>
<evidence type="ECO:0000313" key="7">
    <source>
        <dbReference type="Ensembl" id="ENSMLUP00000002307.2"/>
    </source>
</evidence>
<dbReference type="AlphaFoldDB" id="G1NY34"/>
<dbReference type="GO" id="GO:0005576">
    <property type="term" value="C:extracellular region"/>
    <property type="evidence" value="ECO:0007669"/>
    <property type="project" value="InterPro"/>
</dbReference>
<evidence type="ECO:0000256" key="4">
    <source>
        <dbReference type="ARBA" id="ARBA00023136"/>
    </source>
</evidence>
<dbReference type="GeneTree" id="ENSGT00940000162547"/>
<dbReference type="Gene3D" id="3.40.33.10">
    <property type="entry name" value="CAP"/>
    <property type="match status" value="1"/>
</dbReference>
<dbReference type="InterPro" id="IPR014044">
    <property type="entry name" value="CAP_dom"/>
</dbReference>
<comment type="similarity">
    <text evidence="2">Belongs to the CRISP family.</text>
</comment>
<dbReference type="STRING" id="59463.ENSMLUP00000002307"/>
<dbReference type="PROSITE" id="PS01009">
    <property type="entry name" value="CRISP_1"/>
    <property type="match status" value="1"/>
</dbReference>
<dbReference type="SMART" id="SM00198">
    <property type="entry name" value="SCP"/>
    <property type="match status" value="1"/>
</dbReference>
<evidence type="ECO:0000256" key="1">
    <source>
        <dbReference type="ARBA" id="ARBA00004370"/>
    </source>
</evidence>
<keyword evidence="3 5" id="KW-0732">Signal</keyword>
<dbReference type="PRINTS" id="PR00837">
    <property type="entry name" value="V5TPXLIKE"/>
</dbReference>
<dbReference type="InterPro" id="IPR002413">
    <property type="entry name" value="V5_allergen-like"/>
</dbReference>
<evidence type="ECO:0000256" key="2">
    <source>
        <dbReference type="ARBA" id="ARBA00009923"/>
    </source>
</evidence>
<comment type="subcellular location">
    <subcellularLocation>
        <location evidence="1">Membrane</location>
    </subcellularLocation>
</comment>
<dbReference type="eggNOG" id="KOG3017">
    <property type="taxonomic scope" value="Eukaryota"/>
</dbReference>
<dbReference type="GO" id="GO:0016020">
    <property type="term" value="C:membrane"/>
    <property type="evidence" value="ECO:0007669"/>
    <property type="project" value="UniProtKB-SubCell"/>
</dbReference>
<feature type="signal peptide" evidence="5">
    <location>
        <begin position="1"/>
        <end position="20"/>
    </location>
</feature>
<dbReference type="PANTHER" id="PTHR10334">
    <property type="entry name" value="CYSTEINE-RICH SECRETORY PROTEIN-RELATED"/>
    <property type="match status" value="1"/>
</dbReference>
<dbReference type="EMBL" id="AAPE02038066">
    <property type="status" value="NOT_ANNOTATED_CDS"/>
    <property type="molecule type" value="Genomic_DNA"/>
</dbReference>
<dbReference type="InParanoid" id="G1NY34"/>
<reference evidence="7 8" key="1">
    <citation type="journal article" date="2011" name="Nature">
        <title>A high-resolution map of human evolutionary constraint using 29 mammals.</title>
        <authorList>
            <person name="Lindblad-Toh K."/>
            <person name="Garber M."/>
            <person name="Zuk O."/>
            <person name="Lin M.F."/>
            <person name="Parker B.J."/>
            <person name="Washietl S."/>
            <person name="Kheradpour P."/>
            <person name="Ernst J."/>
            <person name="Jordan G."/>
            <person name="Mauceli E."/>
            <person name="Ward L.D."/>
            <person name="Lowe C.B."/>
            <person name="Holloway A.K."/>
            <person name="Clamp M."/>
            <person name="Gnerre S."/>
            <person name="Alfoldi J."/>
            <person name="Beal K."/>
            <person name="Chang J."/>
            <person name="Clawson H."/>
            <person name="Cuff J."/>
            <person name="Di Palma F."/>
            <person name="Fitzgerald S."/>
            <person name="Flicek P."/>
            <person name="Guttman M."/>
            <person name="Hubisz M.J."/>
            <person name="Jaffe D.B."/>
            <person name="Jungreis I."/>
            <person name="Kent W.J."/>
            <person name="Kostka D."/>
            <person name="Lara M."/>
            <person name="Martins A.L."/>
            <person name="Massingham T."/>
            <person name="Moltke I."/>
            <person name="Raney B.J."/>
            <person name="Rasmussen M.D."/>
            <person name="Robinson J."/>
            <person name="Stark A."/>
            <person name="Vilella A.J."/>
            <person name="Wen J."/>
            <person name="Xie X."/>
            <person name="Zody M.C."/>
            <person name="Baldwin J."/>
            <person name="Bloom T."/>
            <person name="Chin C.W."/>
            <person name="Heiman D."/>
            <person name="Nicol R."/>
            <person name="Nusbaum C."/>
            <person name="Young S."/>
            <person name="Wilkinson J."/>
            <person name="Worley K.C."/>
            <person name="Kovar C.L."/>
            <person name="Muzny D.M."/>
            <person name="Gibbs R.A."/>
            <person name="Cree A."/>
            <person name="Dihn H.H."/>
            <person name="Fowler G."/>
            <person name="Jhangiani S."/>
            <person name="Joshi V."/>
            <person name="Lee S."/>
            <person name="Lewis L.R."/>
            <person name="Nazareth L.V."/>
            <person name="Okwuonu G."/>
            <person name="Santibanez J."/>
            <person name="Warren W.C."/>
            <person name="Mardis E.R."/>
            <person name="Weinstock G.M."/>
            <person name="Wilson R.K."/>
            <person name="Delehaunty K."/>
            <person name="Dooling D."/>
            <person name="Fronik C."/>
            <person name="Fulton L."/>
            <person name="Fulton B."/>
            <person name="Graves T."/>
            <person name="Minx P."/>
            <person name="Sodergren E."/>
            <person name="Birney E."/>
            <person name="Margulies E.H."/>
            <person name="Herrero J."/>
            <person name="Green E.D."/>
            <person name="Haussler D."/>
            <person name="Siepel A."/>
            <person name="Goldman N."/>
            <person name="Pollard K.S."/>
            <person name="Pedersen J.S."/>
            <person name="Lander E.S."/>
            <person name="Kellis M."/>
        </authorList>
    </citation>
    <scope>NUCLEOTIDE SEQUENCE [LARGE SCALE GENOMIC DNA]</scope>
</reference>
<dbReference type="Pfam" id="PF00188">
    <property type="entry name" value="CAP"/>
    <property type="match status" value="1"/>
</dbReference>
<dbReference type="InterPro" id="IPR001283">
    <property type="entry name" value="CRISP-related"/>
</dbReference>
<sequence>MVYGNKLNFLWTLGFYLVASQTPTVPSIEDKKFIEDCVRAHNEMRRTVQPSAANMKYMSWDEGLAKTAKAWANKCKYQRKTCSEKPYQCHPTFKYVGENIWLGGSYQFKPEFAIGLWCNEKMIYNYSTLHCSKACGHYTQVVWADSYKVGCAMAICPQLQGAATAIFVCDYGPLGNYAGARPYTEGASCSMCGKEDTCENSLCKNEEREKLIKYPNWNPQGKAPQWTACNLLYIVCILLRMF</sequence>